<gene>
    <name evidence="1" type="ORF">NLJ89_g5460</name>
</gene>
<sequence>MQADEKHKVVFQHLHAQTQQELKNHGKASHQQKRLMVPDEQLSIRAITGQKMTLNISELLAQFEKLEDAAAYLRNTFDIRLILRNRYYPVHKKQKFPGHIYHKFKQHCPLIEMQDATTQDNSILCTEAEGFYVLSPDTSAIFVSQNSAGGYDIELAVIRHAPRNCPYGEQLLEWLQTVVQDACYSRRDIRPSHTGEMVQIGLNMGPRHARILGWAKSFTRNLSDKEKTSADTDLIGAMSLFWGLIEMLFPTDITHPVQKILDEAYPTMATRNVPMGCGFSIMLDGVEYNYSTSKRAPPEGYATAGYVAPTHYDPCYIKWAFTWTVGQELSQKSLSSPNTGSSFVDLGLRVVVKSSVGTIMAFQPNELHGTTERHGTFNYGLSLTSTKCVRDGYLKLEESGVNVRQYLEGTPS</sequence>
<proteinExistence type="predicted"/>
<evidence type="ECO:0000313" key="2">
    <source>
        <dbReference type="Proteomes" id="UP001148786"/>
    </source>
</evidence>
<name>A0A9W8MTL0_9AGAR</name>
<accession>A0A9W8MTL0</accession>
<dbReference type="Proteomes" id="UP001148786">
    <property type="component" value="Unassembled WGS sequence"/>
</dbReference>
<protein>
    <submittedName>
        <fullName evidence="1">Uncharacterized protein</fullName>
    </submittedName>
</protein>
<dbReference type="AlphaFoldDB" id="A0A9W8MTL0"/>
<comment type="caution">
    <text evidence="1">The sequence shown here is derived from an EMBL/GenBank/DDBJ whole genome shotgun (WGS) entry which is preliminary data.</text>
</comment>
<evidence type="ECO:0000313" key="1">
    <source>
        <dbReference type="EMBL" id="KAJ3508985.1"/>
    </source>
</evidence>
<dbReference type="EMBL" id="JANKHO010000515">
    <property type="protein sequence ID" value="KAJ3508985.1"/>
    <property type="molecule type" value="Genomic_DNA"/>
</dbReference>
<reference evidence="1" key="1">
    <citation type="submission" date="2022-07" db="EMBL/GenBank/DDBJ databases">
        <title>Genome Sequence of Agrocybe chaxingu.</title>
        <authorList>
            <person name="Buettner E."/>
        </authorList>
    </citation>
    <scope>NUCLEOTIDE SEQUENCE</scope>
    <source>
        <strain evidence="1">MP-N11</strain>
    </source>
</reference>
<keyword evidence="2" id="KW-1185">Reference proteome</keyword>
<organism evidence="1 2">
    <name type="scientific">Agrocybe chaxingu</name>
    <dbReference type="NCBI Taxonomy" id="84603"/>
    <lineage>
        <taxon>Eukaryota</taxon>
        <taxon>Fungi</taxon>
        <taxon>Dikarya</taxon>
        <taxon>Basidiomycota</taxon>
        <taxon>Agaricomycotina</taxon>
        <taxon>Agaricomycetes</taxon>
        <taxon>Agaricomycetidae</taxon>
        <taxon>Agaricales</taxon>
        <taxon>Agaricineae</taxon>
        <taxon>Strophariaceae</taxon>
        <taxon>Agrocybe</taxon>
    </lineage>
</organism>
<dbReference type="OrthoDB" id="2684108at2759"/>